<accession>A0AAQ4FLS4</accession>
<organism evidence="1 2">
    <name type="scientific">Amblyomma americanum</name>
    <name type="common">Lone star tick</name>
    <dbReference type="NCBI Taxonomy" id="6943"/>
    <lineage>
        <taxon>Eukaryota</taxon>
        <taxon>Metazoa</taxon>
        <taxon>Ecdysozoa</taxon>
        <taxon>Arthropoda</taxon>
        <taxon>Chelicerata</taxon>
        <taxon>Arachnida</taxon>
        <taxon>Acari</taxon>
        <taxon>Parasitiformes</taxon>
        <taxon>Ixodida</taxon>
        <taxon>Ixodoidea</taxon>
        <taxon>Ixodidae</taxon>
        <taxon>Amblyomminae</taxon>
        <taxon>Amblyomma</taxon>
    </lineage>
</organism>
<dbReference type="AlphaFoldDB" id="A0AAQ4FLS4"/>
<keyword evidence="2" id="KW-1185">Reference proteome</keyword>
<reference evidence="1 2" key="1">
    <citation type="journal article" date="2023" name="Arcadia Sci">
        <title>De novo assembly of a long-read Amblyomma americanum tick genome.</title>
        <authorList>
            <person name="Chou S."/>
            <person name="Poskanzer K.E."/>
            <person name="Rollins M."/>
            <person name="Thuy-Boun P.S."/>
        </authorList>
    </citation>
    <scope>NUCLEOTIDE SEQUENCE [LARGE SCALE GENOMIC DNA]</scope>
    <source>
        <strain evidence="1">F_SG_1</strain>
        <tissue evidence="1">Salivary glands</tissue>
    </source>
</reference>
<gene>
    <name evidence="1" type="ORF">V5799_022019</name>
</gene>
<evidence type="ECO:0000313" key="1">
    <source>
        <dbReference type="EMBL" id="KAK8788207.1"/>
    </source>
</evidence>
<dbReference type="Proteomes" id="UP001321473">
    <property type="component" value="Unassembled WGS sequence"/>
</dbReference>
<proteinExistence type="predicted"/>
<protein>
    <submittedName>
        <fullName evidence="1">Uncharacterized protein</fullName>
    </submittedName>
</protein>
<name>A0AAQ4FLS4_AMBAM</name>
<dbReference type="EMBL" id="JARKHS020001072">
    <property type="protein sequence ID" value="KAK8788207.1"/>
    <property type="molecule type" value="Genomic_DNA"/>
</dbReference>
<comment type="caution">
    <text evidence="1">The sequence shown here is derived from an EMBL/GenBank/DDBJ whole genome shotgun (WGS) entry which is preliminary data.</text>
</comment>
<evidence type="ECO:0000313" key="2">
    <source>
        <dbReference type="Proteomes" id="UP001321473"/>
    </source>
</evidence>
<sequence>MSSAVPHWMPKEIQHYFLSYQHVGGGSAPGLSSVKPATSALQCAGGNRSLPHDDVVVAWTRFERQQHCTLCTLRFVAVFASPSTQRNRRLCRLRRVLATLLL</sequence>